<keyword evidence="5" id="KW-0408">Iron</keyword>
<dbReference type="SUPFAM" id="SSF48264">
    <property type="entry name" value="Cytochrome P450"/>
    <property type="match status" value="1"/>
</dbReference>
<keyword evidence="3" id="KW-0479">Metal-binding</keyword>
<sequence>MKSRQAIVSVDAMLETVKRSAEEKEKKSEEEDETLIKSIFQGSTDQRINDEELFLGNQTDLKRRKLSEELPVNQTDFLRKTTKHGENPRDSGVVRDAINTTHIQYVQHSDSTIYSHHLGNVPKHVKQKTLKTAMAFEPLLLLSFLFLCFWSRSLLNRPKSSRLVTNWPLVGMMPGVLRNAYRLHEFATELLEENGCTFTIRGPWFADMDIVLTCDPANIRHILSKNFSNYPKGPDFQKIFDVLGDGILNSESELLEFHRKTTMSLIHDAKFQTFLERTSWRTVEKVLVPALEHVSELGLGVDLQELFQRFTYDATCILTLGYYPSSHSINLPLKTFGDAEEAILFRHILPESWWKLQRWLQIGKEKQLSKAVDALDNFLAHCISLKREELLKRETRSSVENQEEEDFDLLTYASYIHVCKEQRGASATGNSDKFLRDTFLSLLFAGRDNKYSSHLVFLAPCEEPFSGNQDPRKDQNEVAFQRR</sequence>
<reference evidence="6 7" key="1">
    <citation type="submission" date="2019-09" db="EMBL/GenBank/DDBJ databases">
        <title>A chromosome-level genome assembly of the Chinese tupelo Nyssa sinensis.</title>
        <authorList>
            <person name="Yang X."/>
            <person name="Kang M."/>
            <person name="Yang Y."/>
            <person name="Xiong H."/>
            <person name="Wang M."/>
            <person name="Zhang Z."/>
            <person name="Wang Z."/>
            <person name="Wu H."/>
            <person name="Ma T."/>
            <person name="Liu J."/>
            <person name="Xi Z."/>
        </authorList>
    </citation>
    <scope>NUCLEOTIDE SEQUENCE [LARGE SCALE GENOMIC DNA]</scope>
    <source>
        <strain evidence="6">J267</strain>
        <tissue evidence="6">Leaf</tissue>
    </source>
</reference>
<evidence type="ECO:0000256" key="5">
    <source>
        <dbReference type="ARBA" id="ARBA00023004"/>
    </source>
</evidence>
<dbReference type="AlphaFoldDB" id="A0A5J4ZX98"/>
<dbReference type="GO" id="GO:0020037">
    <property type="term" value="F:heme binding"/>
    <property type="evidence" value="ECO:0007669"/>
    <property type="project" value="InterPro"/>
</dbReference>
<organism evidence="6 7">
    <name type="scientific">Nyssa sinensis</name>
    <dbReference type="NCBI Taxonomy" id="561372"/>
    <lineage>
        <taxon>Eukaryota</taxon>
        <taxon>Viridiplantae</taxon>
        <taxon>Streptophyta</taxon>
        <taxon>Embryophyta</taxon>
        <taxon>Tracheophyta</taxon>
        <taxon>Spermatophyta</taxon>
        <taxon>Magnoliopsida</taxon>
        <taxon>eudicotyledons</taxon>
        <taxon>Gunneridae</taxon>
        <taxon>Pentapetalae</taxon>
        <taxon>asterids</taxon>
        <taxon>Cornales</taxon>
        <taxon>Nyssaceae</taxon>
        <taxon>Nyssa</taxon>
    </lineage>
</organism>
<evidence type="ECO:0000256" key="1">
    <source>
        <dbReference type="ARBA" id="ARBA00001971"/>
    </source>
</evidence>
<dbReference type="InterPro" id="IPR036396">
    <property type="entry name" value="Cyt_P450_sf"/>
</dbReference>
<dbReference type="PANTHER" id="PTHR24296">
    <property type="entry name" value="CYTOCHROME P450"/>
    <property type="match status" value="1"/>
</dbReference>
<comment type="cofactor">
    <cofactor evidence="1">
        <name>heme</name>
        <dbReference type="ChEBI" id="CHEBI:30413"/>
    </cofactor>
</comment>
<dbReference type="Proteomes" id="UP000325577">
    <property type="component" value="Linkage Group LG4"/>
</dbReference>
<gene>
    <name evidence="6" type="ORF">F0562_009866</name>
</gene>
<dbReference type="EMBL" id="CM018047">
    <property type="protein sequence ID" value="KAA8523443.1"/>
    <property type="molecule type" value="Genomic_DNA"/>
</dbReference>
<proteinExistence type="inferred from homology"/>
<dbReference type="GO" id="GO:0016705">
    <property type="term" value="F:oxidoreductase activity, acting on paired donors, with incorporation or reduction of molecular oxygen"/>
    <property type="evidence" value="ECO:0007669"/>
    <property type="project" value="InterPro"/>
</dbReference>
<evidence type="ECO:0000256" key="2">
    <source>
        <dbReference type="ARBA" id="ARBA00010617"/>
    </source>
</evidence>
<dbReference type="Gene3D" id="1.10.630.10">
    <property type="entry name" value="Cytochrome P450"/>
    <property type="match status" value="1"/>
</dbReference>
<keyword evidence="4" id="KW-0560">Oxidoreductase</keyword>
<keyword evidence="7" id="KW-1185">Reference proteome</keyword>
<evidence type="ECO:0000256" key="3">
    <source>
        <dbReference type="ARBA" id="ARBA00022723"/>
    </source>
</evidence>
<evidence type="ECO:0000313" key="7">
    <source>
        <dbReference type="Proteomes" id="UP000325577"/>
    </source>
</evidence>
<dbReference type="GO" id="GO:0004497">
    <property type="term" value="F:monooxygenase activity"/>
    <property type="evidence" value="ECO:0007669"/>
    <property type="project" value="InterPro"/>
</dbReference>
<name>A0A5J4ZX98_9ASTE</name>
<evidence type="ECO:0000313" key="6">
    <source>
        <dbReference type="EMBL" id="KAA8523443.1"/>
    </source>
</evidence>
<dbReference type="GO" id="GO:0005506">
    <property type="term" value="F:iron ion binding"/>
    <property type="evidence" value="ECO:0007669"/>
    <property type="project" value="InterPro"/>
</dbReference>
<evidence type="ECO:0000256" key="4">
    <source>
        <dbReference type="ARBA" id="ARBA00023002"/>
    </source>
</evidence>
<accession>A0A5J4ZX98</accession>
<comment type="similarity">
    <text evidence="2">Belongs to the cytochrome P450 family.</text>
</comment>
<protein>
    <submittedName>
        <fullName evidence="6">Uncharacterized protein</fullName>
    </submittedName>
</protein>
<dbReference type="OrthoDB" id="1470350at2759"/>